<gene>
    <name evidence="1" type="ORF">NDR86_17915</name>
</gene>
<organism evidence="1 2">
    <name type="scientific">Nocardia pulmonis</name>
    <dbReference type="NCBI Taxonomy" id="2951408"/>
    <lineage>
        <taxon>Bacteria</taxon>
        <taxon>Bacillati</taxon>
        <taxon>Actinomycetota</taxon>
        <taxon>Actinomycetes</taxon>
        <taxon>Mycobacteriales</taxon>
        <taxon>Nocardiaceae</taxon>
        <taxon>Nocardia</taxon>
    </lineage>
</organism>
<evidence type="ECO:0000313" key="2">
    <source>
        <dbReference type="Proteomes" id="UP001139157"/>
    </source>
</evidence>
<accession>A0A9X2E753</accession>
<protein>
    <submittedName>
        <fullName evidence="1">Uncharacterized protein</fullName>
    </submittedName>
</protein>
<proteinExistence type="predicted"/>
<reference evidence="1" key="1">
    <citation type="submission" date="2022-06" db="EMBL/GenBank/DDBJ databases">
        <title>Novel species in genus nocardia.</title>
        <authorList>
            <person name="Li F."/>
        </authorList>
    </citation>
    <scope>NUCLEOTIDE SEQUENCE</scope>
    <source>
        <strain evidence="1">CDC141</strain>
    </source>
</reference>
<sequence length="106" mass="11366">MKRVLFEVALVGVGVALGAAIVVPQAGSYQSDPWGRRGPCAGEMVRECATTPSPEDATRVRPDDAWHRDKTGHIVCRPSAVYCRPLMTLVRVLPTAPIGAWMSGGH</sequence>
<keyword evidence="2" id="KW-1185">Reference proteome</keyword>
<name>A0A9X2E753_9NOCA</name>
<dbReference type="RefSeq" id="WP_251913565.1">
    <property type="nucleotide sequence ID" value="NZ_JAMRXG010000007.1"/>
</dbReference>
<dbReference type="AlphaFoldDB" id="A0A9X2E753"/>
<comment type="caution">
    <text evidence="1">The sequence shown here is derived from an EMBL/GenBank/DDBJ whole genome shotgun (WGS) entry which is preliminary data.</text>
</comment>
<dbReference type="Proteomes" id="UP001139157">
    <property type="component" value="Unassembled WGS sequence"/>
</dbReference>
<evidence type="ECO:0000313" key="1">
    <source>
        <dbReference type="EMBL" id="MCM6775352.1"/>
    </source>
</evidence>
<dbReference type="EMBL" id="JAMRXG010000007">
    <property type="protein sequence ID" value="MCM6775352.1"/>
    <property type="molecule type" value="Genomic_DNA"/>
</dbReference>